<keyword evidence="1" id="KW-0472">Membrane</keyword>
<dbReference type="AlphaFoldDB" id="A0A4R5D439"/>
<dbReference type="InterPro" id="IPR023298">
    <property type="entry name" value="ATPase_P-typ_TM_dom_sf"/>
</dbReference>
<evidence type="ECO:0000259" key="2">
    <source>
        <dbReference type="SMART" id="SM00831"/>
    </source>
</evidence>
<feature type="transmembrane region" description="Helical" evidence="1">
    <location>
        <begin position="81"/>
        <end position="100"/>
    </location>
</feature>
<evidence type="ECO:0000313" key="4">
    <source>
        <dbReference type="Proteomes" id="UP000294850"/>
    </source>
</evidence>
<accession>A0A4R5D439</accession>
<evidence type="ECO:0000313" key="3">
    <source>
        <dbReference type="EMBL" id="TDE08159.1"/>
    </source>
</evidence>
<sequence length="150" mass="16578">METNVSPNPYTYVVIEPKICMDMDGKPLHRMAPAEISDFLSVDPLNGLSTTEAKQRFVRYGPNVSSKQAPENAWTVGFRQFRGVMVLILAVAALASFSIGDTIEGFSVAAIIFINASIGFALEWNARKSMEALDKLDQIPGKSNPRWYGY</sequence>
<name>A0A4R5D439_9BACT</name>
<keyword evidence="1" id="KW-1133">Transmembrane helix</keyword>
<evidence type="ECO:0000256" key="1">
    <source>
        <dbReference type="SAM" id="Phobius"/>
    </source>
</evidence>
<gene>
    <name evidence="3" type="ORF">E0F88_33115</name>
</gene>
<dbReference type="OrthoDB" id="1521937at2"/>
<protein>
    <recommendedName>
        <fullName evidence="2">Cation-transporting P-type ATPase N-terminal domain-containing protein</fullName>
    </recommendedName>
</protein>
<feature type="transmembrane region" description="Helical" evidence="1">
    <location>
        <begin position="106"/>
        <end position="126"/>
    </location>
</feature>
<feature type="domain" description="Cation-transporting P-type ATPase N-terminal" evidence="2">
    <location>
        <begin position="27"/>
        <end position="101"/>
    </location>
</feature>
<dbReference type="Gene3D" id="1.20.1110.10">
    <property type="entry name" value="Calcium-transporting ATPase, transmembrane domain"/>
    <property type="match status" value="1"/>
</dbReference>
<proteinExistence type="predicted"/>
<dbReference type="RefSeq" id="WP_131963021.1">
    <property type="nucleotide sequence ID" value="NZ_SMFL01000029.1"/>
</dbReference>
<keyword evidence="1" id="KW-0812">Transmembrane</keyword>
<dbReference type="EMBL" id="SMFL01000029">
    <property type="protein sequence ID" value="TDE08159.1"/>
    <property type="molecule type" value="Genomic_DNA"/>
</dbReference>
<dbReference type="Gene3D" id="2.70.150.10">
    <property type="entry name" value="Calcium-transporting ATPase, cytoplasmic transduction domain A"/>
    <property type="match status" value="1"/>
</dbReference>
<dbReference type="SMART" id="SM00831">
    <property type="entry name" value="Cation_ATPase_N"/>
    <property type="match status" value="1"/>
</dbReference>
<dbReference type="Pfam" id="PF00690">
    <property type="entry name" value="Cation_ATPase_N"/>
    <property type="match status" value="1"/>
</dbReference>
<organism evidence="3 4">
    <name type="scientific">Dyadobacter psychrotolerans</name>
    <dbReference type="NCBI Taxonomy" id="2541721"/>
    <lineage>
        <taxon>Bacteria</taxon>
        <taxon>Pseudomonadati</taxon>
        <taxon>Bacteroidota</taxon>
        <taxon>Cytophagia</taxon>
        <taxon>Cytophagales</taxon>
        <taxon>Spirosomataceae</taxon>
        <taxon>Dyadobacter</taxon>
    </lineage>
</organism>
<dbReference type="SUPFAM" id="SSF81665">
    <property type="entry name" value="Calcium ATPase, transmembrane domain M"/>
    <property type="match status" value="1"/>
</dbReference>
<dbReference type="PANTHER" id="PTHR42861">
    <property type="entry name" value="CALCIUM-TRANSPORTING ATPASE"/>
    <property type="match status" value="1"/>
</dbReference>
<dbReference type="Proteomes" id="UP000294850">
    <property type="component" value="Unassembled WGS sequence"/>
</dbReference>
<dbReference type="InterPro" id="IPR004014">
    <property type="entry name" value="ATPase_P-typ_cation-transptr_N"/>
</dbReference>
<keyword evidence="4" id="KW-1185">Reference proteome</keyword>
<reference evidence="3 4" key="1">
    <citation type="submission" date="2019-03" db="EMBL/GenBank/DDBJ databases">
        <title>Dyadobacter AR-3-6 sp. nov., isolated from arctic soil.</title>
        <authorList>
            <person name="Chaudhary D.K."/>
        </authorList>
    </citation>
    <scope>NUCLEOTIDE SEQUENCE [LARGE SCALE GENOMIC DNA]</scope>
    <source>
        <strain evidence="3 4">AR-3-6</strain>
    </source>
</reference>
<comment type="caution">
    <text evidence="3">The sequence shown here is derived from an EMBL/GenBank/DDBJ whole genome shotgun (WGS) entry which is preliminary data.</text>
</comment>